<dbReference type="OrthoDB" id="10038642at2759"/>
<comment type="caution">
    <text evidence="1">The sequence shown here is derived from an EMBL/GenBank/DDBJ whole genome shotgun (WGS) entry which is preliminary data.</text>
</comment>
<keyword evidence="2" id="KW-1185">Reference proteome</keyword>
<dbReference type="AlphaFoldDB" id="A0A8X6ME30"/>
<dbReference type="Proteomes" id="UP000887013">
    <property type="component" value="Unassembled WGS sequence"/>
</dbReference>
<dbReference type="EMBL" id="BMAW01091113">
    <property type="protein sequence ID" value="GFS48048.1"/>
    <property type="molecule type" value="Genomic_DNA"/>
</dbReference>
<reference evidence="1" key="1">
    <citation type="submission" date="2020-08" db="EMBL/GenBank/DDBJ databases">
        <title>Multicomponent nature underlies the extraordinary mechanical properties of spider dragline silk.</title>
        <authorList>
            <person name="Kono N."/>
            <person name="Nakamura H."/>
            <person name="Mori M."/>
            <person name="Yoshida Y."/>
            <person name="Ohtoshi R."/>
            <person name="Malay A.D."/>
            <person name="Moran D.A.P."/>
            <person name="Tomita M."/>
            <person name="Numata K."/>
            <person name="Arakawa K."/>
        </authorList>
    </citation>
    <scope>NUCLEOTIDE SEQUENCE</scope>
</reference>
<proteinExistence type="predicted"/>
<evidence type="ECO:0000313" key="1">
    <source>
        <dbReference type="EMBL" id="GFS48048.1"/>
    </source>
</evidence>
<feature type="non-terminal residue" evidence="1">
    <location>
        <position position="1"/>
    </location>
</feature>
<name>A0A8X6ME30_NEPPI</name>
<sequence length="19" mass="2352">FKFKKGKKRNKTKGIQMRK</sequence>
<organism evidence="1 2">
    <name type="scientific">Nephila pilipes</name>
    <name type="common">Giant wood spider</name>
    <name type="synonym">Nephila maculata</name>
    <dbReference type="NCBI Taxonomy" id="299642"/>
    <lineage>
        <taxon>Eukaryota</taxon>
        <taxon>Metazoa</taxon>
        <taxon>Ecdysozoa</taxon>
        <taxon>Arthropoda</taxon>
        <taxon>Chelicerata</taxon>
        <taxon>Arachnida</taxon>
        <taxon>Araneae</taxon>
        <taxon>Araneomorphae</taxon>
        <taxon>Entelegynae</taxon>
        <taxon>Araneoidea</taxon>
        <taxon>Nephilidae</taxon>
        <taxon>Nephila</taxon>
    </lineage>
</organism>
<gene>
    <name evidence="1" type="primary">TP53BP2</name>
    <name evidence="1" type="ORF">NPIL_665181</name>
</gene>
<protein>
    <submittedName>
        <fullName evidence="1">Apoptosis-stimulating of p53 protein 2</fullName>
    </submittedName>
</protein>
<accession>A0A8X6ME30</accession>
<evidence type="ECO:0000313" key="2">
    <source>
        <dbReference type="Proteomes" id="UP000887013"/>
    </source>
</evidence>